<reference evidence="2 3" key="1">
    <citation type="submission" date="2023-07" db="EMBL/GenBank/DDBJ databases">
        <authorList>
            <person name="Kim M.K."/>
        </authorList>
    </citation>
    <scope>NUCLEOTIDE SEQUENCE [LARGE SCALE GENOMIC DNA]</scope>
    <source>
        <strain evidence="2 3">KR1UV-12</strain>
    </source>
</reference>
<sequence length="54" mass="5947">MAIVKHDIEHAGIDWKHAGIDWLIGAAFLAAVLLLVWLAQFVATAIIYLGEMVM</sequence>
<organism evidence="2 3">
    <name type="scientific">Sphingomonas aurea</name>
    <dbReference type="NCBI Taxonomy" id="3063994"/>
    <lineage>
        <taxon>Bacteria</taxon>
        <taxon>Pseudomonadati</taxon>
        <taxon>Pseudomonadota</taxon>
        <taxon>Alphaproteobacteria</taxon>
        <taxon>Sphingomonadales</taxon>
        <taxon>Sphingomonadaceae</taxon>
        <taxon>Sphingomonas</taxon>
    </lineage>
</organism>
<dbReference type="RefSeq" id="WP_305171871.1">
    <property type="nucleotide sequence ID" value="NZ_JAUUDS010000001.1"/>
</dbReference>
<keyword evidence="1" id="KW-0472">Membrane</keyword>
<gene>
    <name evidence="2" type="ORF">Q5H91_03745</name>
</gene>
<feature type="transmembrane region" description="Helical" evidence="1">
    <location>
        <begin position="22"/>
        <end position="49"/>
    </location>
</feature>
<dbReference type="Proteomes" id="UP001230685">
    <property type="component" value="Unassembled WGS sequence"/>
</dbReference>
<protein>
    <submittedName>
        <fullName evidence="2">Uncharacterized protein</fullName>
    </submittedName>
</protein>
<evidence type="ECO:0000313" key="2">
    <source>
        <dbReference type="EMBL" id="MDP1026314.1"/>
    </source>
</evidence>
<dbReference type="EMBL" id="JAUUDS010000001">
    <property type="protein sequence ID" value="MDP1026314.1"/>
    <property type="molecule type" value="Genomic_DNA"/>
</dbReference>
<name>A0ABT9EHD0_9SPHN</name>
<proteinExistence type="predicted"/>
<keyword evidence="1" id="KW-0812">Transmembrane</keyword>
<comment type="caution">
    <text evidence="2">The sequence shown here is derived from an EMBL/GenBank/DDBJ whole genome shotgun (WGS) entry which is preliminary data.</text>
</comment>
<evidence type="ECO:0000313" key="3">
    <source>
        <dbReference type="Proteomes" id="UP001230685"/>
    </source>
</evidence>
<keyword evidence="1" id="KW-1133">Transmembrane helix</keyword>
<accession>A0ABT9EHD0</accession>
<evidence type="ECO:0000256" key="1">
    <source>
        <dbReference type="SAM" id="Phobius"/>
    </source>
</evidence>
<keyword evidence="3" id="KW-1185">Reference proteome</keyword>